<dbReference type="EMBL" id="JAYFSI010000005">
    <property type="protein sequence ID" value="MEA5362597.1"/>
    <property type="molecule type" value="Genomic_DNA"/>
</dbReference>
<accession>A0ABU5R8Q3</accession>
<evidence type="ECO:0000256" key="1">
    <source>
        <dbReference type="SAM" id="SignalP"/>
    </source>
</evidence>
<evidence type="ECO:0000313" key="2">
    <source>
        <dbReference type="EMBL" id="MEA5362597.1"/>
    </source>
</evidence>
<dbReference type="RefSeq" id="WP_323330170.1">
    <property type="nucleotide sequence ID" value="NZ_JAYFSI010000005.1"/>
</dbReference>
<evidence type="ECO:0000313" key="3">
    <source>
        <dbReference type="Proteomes" id="UP001304298"/>
    </source>
</evidence>
<feature type="signal peptide" evidence="1">
    <location>
        <begin position="1"/>
        <end position="23"/>
    </location>
</feature>
<keyword evidence="1" id="KW-0732">Signal</keyword>
<organism evidence="2 3">
    <name type="scientific">Amycolatopsis heterodermiae</name>
    <dbReference type="NCBI Taxonomy" id="3110235"/>
    <lineage>
        <taxon>Bacteria</taxon>
        <taxon>Bacillati</taxon>
        <taxon>Actinomycetota</taxon>
        <taxon>Actinomycetes</taxon>
        <taxon>Pseudonocardiales</taxon>
        <taxon>Pseudonocardiaceae</taxon>
        <taxon>Amycolatopsis</taxon>
    </lineage>
</organism>
<proteinExistence type="predicted"/>
<dbReference type="Proteomes" id="UP001304298">
    <property type="component" value="Unassembled WGS sequence"/>
</dbReference>
<gene>
    <name evidence="2" type="ORF">VA596_23885</name>
</gene>
<sequence>MIRLLLTGAVAAAALMTATTLAAASPAATWPNDTFIVCVPVAPCPAQSNGGIVWSDRSALVKGQIRSLSGSGTTVYFEAYAGSTKVDSDTRTARPGEDVPFNVSLTTNVVGGFDRVKIQICLPGPSQCSEPLHAHRDAVAEQLVG</sequence>
<protein>
    <submittedName>
        <fullName evidence="2">Uncharacterized protein</fullName>
    </submittedName>
</protein>
<feature type="chain" id="PRO_5046826536" evidence="1">
    <location>
        <begin position="24"/>
        <end position="145"/>
    </location>
</feature>
<comment type="caution">
    <text evidence="2">The sequence shown here is derived from an EMBL/GenBank/DDBJ whole genome shotgun (WGS) entry which is preliminary data.</text>
</comment>
<reference evidence="2 3" key="1">
    <citation type="submission" date="2023-12" db="EMBL/GenBank/DDBJ databases">
        <title>Amycolatopsis sp. V23-08.</title>
        <authorList>
            <person name="Somphong A."/>
        </authorList>
    </citation>
    <scope>NUCLEOTIDE SEQUENCE [LARGE SCALE GENOMIC DNA]</scope>
    <source>
        <strain evidence="2 3">V23-08</strain>
    </source>
</reference>
<name>A0ABU5R8Q3_9PSEU</name>
<keyword evidence="3" id="KW-1185">Reference proteome</keyword>